<protein>
    <submittedName>
        <fullName evidence="2">Conserved domain protein</fullName>
    </submittedName>
</protein>
<evidence type="ECO:0000313" key="1">
    <source>
        <dbReference type="EMBL" id="ACX76271.1"/>
    </source>
</evidence>
<dbReference type="EMBL" id="CP002158">
    <property type="protein sequence ID" value="ADL24708.1"/>
    <property type="molecule type" value="Genomic_DNA"/>
</dbReference>
<sequence>MSLYASNSLHLPLPENSITELKPVFDSVFSRYAGRSSWSLSDLTHGETSWQNARKGLARDAAGNVPMSIDDIRHDAEYIKLRRCVMPAVRSLFKENAFENH</sequence>
<dbReference type="EMBL" id="CP001792">
    <property type="protein sequence ID" value="ACX76271.1"/>
    <property type="molecule type" value="Genomic_DNA"/>
</dbReference>
<reference evidence="1 4" key="1">
    <citation type="submission" date="2009-10" db="EMBL/GenBank/DDBJ databases">
        <title>Complete sequence of Fibrobacter succinogenes subsp. succinogenes S85.</title>
        <authorList>
            <consortium name="US DOE Joint Genome Institute"/>
            <person name="Lucas S."/>
            <person name="Copeland A."/>
            <person name="Lapidus A."/>
            <person name="Glavina del Rio T."/>
            <person name="Tice H."/>
            <person name="Bruce D."/>
            <person name="Goodwin L."/>
            <person name="Pitluck S."/>
            <person name="Chertkov O."/>
            <person name="Detter J.C."/>
            <person name="Han C."/>
            <person name="Tapia R."/>
            <person name="Larimer F."/>
            <person name="Land M."/>
            <person name="Hauser L."/>
            <person name="Kyrpides N."/>
            <person name="Mikhailova N."/>
            <person name="Weimer P.J."/>
            <person name="Stevenson D.M."/>
            <person name="Boyum J."/>
            <person name="Brumm P.I."/>
            <person name="Mead D."/>
        </authorList>
    </citation>
    <scope>NUCLEOTIDE SEQUENCE [LARGE SCALE GENOMIC DNA]</scope>
    <source>
        <strain evidence="4">ATCC 19169 / S85</strain>
        <strain evidence="1">S85</strain>
    </source>
</reference>
<evidence type="ECO:0000313" key="2">
    <source>
        <dbReference type="EMBL" id="ADL24708.1"/>
    </source>
</evidence>
<evidence type="ECO:0000313" key="3">
    <source>
        <dbReference type="Proteomes" id="UP000000517"/>
    </source>
</evidence>
<dbReference type="KEGG" id="fsc:FSU_3256"/>
<name>C9RN19_FIBSS</name>
<dbReference type="OrthoDB" id="9799173at2"/>
<dbReference type="eggNOG" id="ENOG502ZK0P">
    <property type="taxonomic scope" value="Bacteria"/>
</dbReference>
<reference evidence="2" key="3">
    <citation type="submission" date="2010-08" db="EMBL/GenBank/DDBJ databases">
        <authorList>
            <person name="Durkin A.S."/>
            <person name="Nelson K.E."/>
            <person name="Morrison M."/>
            <person name="Forsberg C.W."/>
            <person name="Wilson D.B."/>
            <person name="Russell J.B."/>
            <person name="Cann I.K.O."/>
            <person name="Mackie R.I."/>
            <person name="White B.A."/>
        </authorList>
    </citation>
    <scope>NUCLEOTIDE SEQUENCE</scope>
    <source>
        <strain evidence="2">S85</strain>
    </source>
</reference>
<organism evidence="2 3">
    <name type="scientific">Fibrobacter succinogenes (strain ATCC 19169 / S85)</name>
    <dbReference type="NCBI Taxonomy" id="59374"/>
    <lineage>
        <taxon>Bacteria</taxon>
        <taxon>Pseudomonadati</taxon>
        <taxon>Fibrobacterota</taxon>
        <taxon>Fibrobacteria</taxon>
        <taxon>Fibrobacterales</taxon>
        <taxon>Fibrobacteraceae</taxon>
        <taxon>Fibrobacter</taxon>
    </lineage>
</organism>
<keyword evidence="4" id="KW-1185">Reference proteome</keyword>
<dbReference type="HOGENOM" id="CLU_2287353_0_0_0"/>
<reference evidence="3" key="2">
    <citation type="submission" date="2010-08" db="EMBL/GenBank/DDBJ databases">
        <title>Complete sequence of Fibrobacter succinogenes subsp. succinogenes S85.</title>
        <authorList>
            <person name="Durkin A.S."/>
            <person name="Nelson K.E."/>
            <person name="Morrison M."/>
            <person name="Forsberg C.W."/>
            <person name="Wilson D.B."/>
            <person name="Russell J.B."/>
            <person name="Cann I.K.O."/>
            <person name="Mackie R.I."/>
            <person name="White B.A."/>
        </authorList>
    </citation>
    <scope>NUCLEOTIDE SEQUENCE [LARGE SCALE GENOMIC DNA]</scope>
    <source>
        <strain evidence="3">ATCC 19169 / S85</strain>
    </source>
</reference>
<dbReference type="RefSeq" id="WP_014547284.1">
    <property type="nucleotide sequence ID" value="NC_013410.1"/>
</dbReference>
<dbReference type="KEGG" id="fsu:Fisuc_2688"/>
<dbReference type="Proteomes" id="UP000001497">
    <property type="component" value="Chromosome"/>
</dbReference>
<evidence type="ECO:0000313" key="4">
    <source>
        <dbReference type="Proteomes" id="UP000001497"/>
    </source>
</evidence>
<proteinExistence type="predicted"/>
<gene>
    <name evidence="1" type="ordered locus">Fisuc_2688</name>
    <name evidence="2" type="ordered locus">FSU_3256</name>
</gene>
<dbReference type="AlphaFoldDB" id="C9RN19"/>
<dbReference type="STRING" id="59374.FSU_3256"/>
<accession>C9RN19</accession>
<dbReference type="Proteomes" id="UP000000517">
    <property type="component" value="Chromosome"/>
</dbReference>
<dbReference type="PATRIC" id="fig|59374.8.peg.3115"/>